<gene>
    <name evidence="2" type="ORF">SPARVUS_LOCUS8662645</name>
</gene>
<dbReference type="PANTHER" id="PTHR31139">
    <property type="entry name" value="ECTOPIC P GRANULES PROTEIN 5 HOMOLOG"/>
    <property type="match status" value="1"/>
</dbReference>
<evidence type="ECO:0000256" key="1">
    <source>
        <dbReference type="SAM" id="MobiDB-lite"/>
    </source>
</evidence>
<dbReference type="PANTHER" id="PTHR31139:SF4">
    <property type="entry name" value="ECTOPIC P GRANULES PROTEIN 5 HOMOLOG"/>
    <property type="match status" value="1"/>
</dbReference>
<feature type="compositionally biased region" description="Acidic residues" evidence="1">
    <location>
        <begin position="43"/>
        <end position="52"/>
    </location>
</feature>
<sequence>MQQLAVLMCPVRNRVDFLCHMKPNEKKGSSAGKESGNWTLVDEGGEEDEDPETSWMLLSEEDLICLLGQFPFHELFKNVLGFNSRGEYFPEKTTPQEMMKIFAFANSLVELLALGLETFNRARYRQFVKRIGRIIRMTLCYISDHWALYLRSNCDKEHTSELYSLGKLQAVYDELFLTTVLHVLKAKRLGIWLFMSEMPYGTLSNGMLWKLFYLMHHAESENVESLYSVVDAATCKSSLSDLINHEKFEAYFSTMNSSEGICLLTTFAQMAQTKQHDVDKELVKTIALE</sequence>
<evidence type="ECO:0000313" key="3">
    <source>
        <dbReference type="Proteomes" id="UP001162483"/>
    </source>
</evidence>
<name>A0ABN9E0V1_9NEOB</name>
<proteinExistence type="predicted"/>
<evidence type="ECO:0000313" key="2">
    <source>
        <dbReference type="EMBL" id="CAI9577158.1"/>
    </source>
</evidence>
<keyword evidence="3" id="KW-1185">Reference proteome</keyword>
<dbReference type="Proteomes" id="UP001162483">
    <property type="component" value="Unassembled WGS sequence"/>
</dbReference>
<accession>A0ABN9E0V1</accession>
<dbReference type="InterPro" id="IPR051436">
    <property type="entry name" value="Autophagy-related_EPG5"/>
</dbReference>
<organism evidence="2 3">
    <name type="scientific">Staurois parvus</name>
    <dbReference type="NCBI Taxonomy" id="386267"/>
    <lineage>
        <taxon>Eukaryota</taxon>
        <taxon>Metazoa</taxon>
        <taxon>Chordata</taxon>
        <taxon>Craniata</taxon>
        <taxon>Vertebrata</taxon>
        <taxon>Euteleostomi</taxon>
        <taxon>Amphibia</taxon>
        <taxon>Batrachia</taxon>
        <taxon>Anura</taxon>
        <taxon>Neobatrachia</taxon>
        <taxon>Ranoidea</taxon>
        <taxon>Ranidae</taxon>
        <taxon>Staurois</taxon>
    </lineage>
</organism>
<feature type="region of interest" description="Disordered" evidence="1">
    <location>
        <begin position="26"/>
        <end position="52"/>
    </location>
</feature>
<comment type="caution">
    <text evidence="2">The sequence shown here is derived from an EMBL/GenBank/DDBJ whole genome shotgun (WGS) entry which is preliminary data.</text>
</comment>
<protein>
    <submittedName>
        <fullName evidence="2">Uncharacterized protein</fullName>
    </submittedName>
</protein>
<feature type="non-terminal residue" evidence="2">
    <location>
        <position position="289"/>
    </location>
</feature>
<reference evidence="2" key="1">
    <citation type="submission" date="2023-05" db="EMBL/GenBank/DDBJ databases">
        <authorList>
            <person name="Stuckert A."/>
        </authorList>
    </citation>
    <scope>NUCLEOTIDE SEQUENCE</scope>
</reference>
<dbReference type="EMBL" id="CATNWA010014894">
    <property type="protein sequence ID" value="CAI9577158.1"/>
    <property type="molecule type" value="Genomic_DNA"/>
</dbReference>